<protein>
    <submittedName>
        <fullName evidence="1">Uncharacterized protein</fullName>
    </submittedName>
</protein>
<reference evidence="1 2" key="1">
    <citation type="submission" date="2012-04" db="EMBL/GenBank/DDBJ databases">
        <authorList>
            <person name="Genoscope - CEA"/>
        </authorList>
    </citation>
    <scope>NUCLEOTIDE SEQUENCE [LARGE SCALE GENOMIC DNA]</scope>
    <source>
        <strain evidence="1 2">9443</strain>
    </source>
</reference>
<gene>
    <name evidence="1" type="ORF">MICAC_3660002</name>
</gene>
<evidence type="ECO:0000313" key="2">
    <source>
        <dbReference type="Proteomes" id="UP000003480"/>
    </source>
</evidence>
<dbReference type="AlphaFoldDB" id="I4G427"/>
<name>I4G427_MICAE</name>
<accession>I4G427</accession>
<dbReference type="Proteomes" id="UP000003480">
    <property type="component" value="Unassembled WGS sequence"/>
</dbReference>
<dbReference type="EMBL" id="CAIJ01000297">
    <property type="protein sequence ID" value="CCI02688.1"/>
    <property type="molecule type" value="Genomic_DNA"/>
</dbReference>
<proteinExistence type="predicted"/>
<dbReference type="RefSeq" id="WP_002768320.1">
    <property type="nucleotide sequence ID" value="NZ_HE972984.1"/>
</dbReference>
<organism evidence="1 2">
    <name type="scientific">Microcystis aeruginosa PCC 9443</name>
    <dbReference type="NCBI Taxonomy" id="1160281"/>
    <lineage>
        <taxon>Bacteria</taxon>
        <taxon>Bacillati</taxon>
        <taxon>Cyanobacteriota</taxon>
        <taxon>Cyanophyceae</taxon>
        <taxon>Oscillatoriophycideae</taxon>
        <taxon>Chroococcales</taxon>
        <taxon>Microcystaceae</taxon>
        <taxon>Microcystis</taxon>
    </lineage>
</organism>
<comment type="caution">
    <text evidence="1">The sequence shown here is derived from an EMBL/GenBank/DDBJ whole genome shotgun (WGS) entry which is preliminary data.</text>
</comment>
<sequence>MTTTTHKLSDYEAALIAAKKILADEGGASRSGGTKIWHCFLAASPQAAVNHANSSPPQGAGEACFSVLDNGQTWVFEYF</sequence>
<dbReference type="HOGENOM" id="CLU_2701230_0_0_3"/>
<evidence type="ECO:0000313" key="1">
    <source>
        <dbReference type="EMBL" id="CCI02688.1"/>
    </source>
</evidence>